<proteinExistence type="predicted"/>
<keyword evidence="1" id="KW-0479">Metal-binding</keyword>
<dbReference type="InterPro" id="IPR050792">
    <property type="entry name" value="ADP-ribosylglycohydrolase"/>
</dbReference>
<dbReference type="GO" id="GO:0046872">
    <property type="term" value="F:metal ion binding"/>
    <property type="evidence" value="ECO:0007669"/>
    <property type="project" value="UniProtKB-KW"/>
</dbReference>
<dbReference type="Proteomes" id="UP000252586">
    <property type="component" value="Unassembled WGS sequence"/>
</dbReference>
<comment type="caution">
    <text evidence="2">The sequence shown here is derived from an EMBL/GenBank/DDBJ whole genome shotgun (WGS) entry which is preliminary data.</text>
</comment>
<feature type="binding site" evidence="1">
    <location>
        <position position="254"/>
    </location>
    <ligand>
        <name>Mg(2+)</name>
        <dbReference type="ChEBI" id="CHEBI:18420"/>
        <label>1</label>
    </ligand>
</feature>
<dbReference type="Pfam" id="PF03747">
    <property type="entry name" value="ADP_ribosyl_GH"/>
    <property type="match status" value="1"/>
</dbReference>
<feature type="binding site" evidence="1">
    <location>
        <position position="257"/>
    </location>
    <ligand>
        <name>Mg(2+)</name>
        <dbReference type="ChEBI" id="CHEBI:18420"/>
        <label>1</label>
    </ligand>
</feature>
<feature type="binding site" evidence="1">
    <location>
        <position position="256"/>
    </location>
    <ligand>
        <name>Mg(2+)</name>
        <dbReference type="ChEBI" id="CHEBI:18420"/>
        <label>1</label>
    </ligand>
</feature>
<accession>A0A366D115</accession>
<evidence type="ECO:0000313" key="2">
    <source>
        <dbReference type="EMBL" id="RBO83636.1"/>
    </source>
</evidence>
<feature type="binding site" evidence="1">
    <location>
        <position position="49"/>
    </location>
    <ligand>
        <name>Mg(2+)</name>
        <dbReference type="ChEBI" id="CHEBI:18420"/>
        <label>1</label>
    </ligand>
</feature>
<keyword evidence="2" id="KW-0378">Hydrolase</keyword>
<dbReference type="EMBL" id="QNRE01000018">
    <property type="protein sequence ID" value="RBO83636.1"/>
    <property type="molecule type" value="Genomic_DNA"/>
</dbReference>
<comment type="cofactor">
    <cofactor evidence="1">
        <name>Mg(2+)</name>
        <dbReference type="ChEBI" id="CHEBI:18420"/>
    </cofactor>
    <text evidence="1">Binds 2 magnesium ions per subunit.</text>
</comment>
<dbReference type="Gene3D" id="1.10.4080.10">
    <property type="entry name" value="ADP-ribosylation/Crystallin J1"/>
    <property type="match status" value="1"/>
</dbReference>
<keyword evidence="1" id="KW-0460">Magnesium</keyword>
<feature type="binding site" evidence="1">
    <location>
        <position position="48"/>
    </location>
    <ligand>
        <name>Mg(2+)</name>
        <dbReference type="ChEBI" id="CHEBI:18420"/>
        <label>1</label>
    </ligand>
</feature>
<dbReference type="PANTHER" id="PTHR16222">
    <property type="entry name" value="ADP-RIBOSYLGLYCOHYDROLASE"/>
    <property type="match status" value="1"/>
</dbReference>
<dbReference type="OrthoDB" id="9798107at2"/>
<gene>
    <name evidence="2" type="ORF">DFR74_11860</name>
</gene>
<dbReference type="InterPro" id="IPR036705">
    <property type="entry name" value="Ribosyl_crysJ1_sf"/>
</dbReference>
<protein>
    <submittedName>
        <fullName evidence="2">ADP-ribosylglycohydrolase</fullName>
    </submittedName>
</protein>
<dbReference type="SUPFAM" id="SSF101478">
    <property type="entry name" value="ADP-ribosylglycohydrolase"/>
    <property type="match status" value="1"/>
</dbReference>
<sequence>MTTDRLARAVASLRGLAVGDAFGANFFVPANLPALRERTLPPPVWPWTDDTEMACSVVTVLARLGTIEQDALAASFAERHDFDRGYGPGVNRMLRLIRQEGGDWRTLATAAFGGQGSWGNGAAMRVAPIGAYFADDLDRVVAESAASAEVTHAHPEGVAGAVAVGLATALRAAEPELRGPEFLDAVAARTPAGAVHEGILAARALAGDPEAAAAALGNGRDVSAPDTVPFCLWVAAHHLDFATANWVTASVGGDVDTTCAIVGGILGESLVPAAWRASCEELPDWSGVRLTGA</sequence>
<dbReference type="InterPro" id="IPR005502">
    <property type="entry name" value="Ribosyl_crysJ1"/>
</dbReference>
<organism evidence="2 3">
    <name type="scientific">Nocardia puris</name>
    <dbReference type="NCBI Taxonomy" id="208602"/>
    <lineage>
        <taxon>Bacteria</taxon>
        <taxon>Bacillati</taxon>
        <taxon>Actinomycetota</taxon>
        <taxon>Actinomycetes</taxon>
        <taxon>Mycobacteriales</taxon>
        <taxon>Nocardiaceae</taxon>
        <taxon>Nocardia</taxon>
    </lineage>
</organism>
<dbReference type="RefSeq" id="WP_067510872.1">
    <property type="nucleotide sequence ID" value="NZ_JADLRS010000021.1"/>
</dbReference>
<dbReference type="GO" id="GO:0016787">
    <property type="term" value="F:hydrolase activity"/>
    <property type="evidence" value="ECO:0007669"/>
    <property type="project" value="UniProtKB-KW"/>
</dbReference>
<feature type="binding site" evidence="1">
    <location>
        <position position="50"/>
    </location>
    <ligand>
        <name>Mg(2+)</name>
        <dbReference type="ChEBI" id="CHEBI:18420"/>
        <label>1</label>
    </ligand>
</feature>
<reference evidence="2 3" key="1">
    <citation type="submission" date="2018-06" db="EMBL/GenBank/DDBJ databases">
        <title>Genomic Encyclopedia of Type Strains, Phase IV (KMG-IV): sequencing the most valuable type-strain genomes for metagenomic binning, comparative biology and taxonomic classification.</title>
        <authorList>
            <person name="Goeker M."/>
        </authorList>
    </citation>
    <scope>NUCLEOTIDE SEQUENCE [LARGE SCALE GENOMIC DNA]</scope>
    <source>
        <strain evidence="2 3">DSM 44599</strain>
    </source>
</reference>
<dbReference type="PANTHER" id="PTHR16222:SF12">
    <property type="entry name" value="ADP-RIBOSYLGLYCOHYDROLASE-RELATED"/>
    <property type="match status" value="1"/>
</dbReference>
<evidence type="ECO:0000256" key="1">
    <source>
        <dbReference type="PIRSR" id="PIRSR605502-1"/>
    </source>
</evidence>
<name>A0A366D115_9NOCA</name>
<keyword evidence="3" id="KW-1185">Reference proteome</keyword>
<dbReference type="AlphaFoldDB" id="A0A366D115"/>
<dbReference type="STRING" id="1210090.GCA_001613185_04167"/>
<evidence type="ECO:0000313" key="3">
    <source>
        <dbReference type="Proteomes" id="UP000252586"/>
    </source>
</evidence>